<evidence type="ECO:0000313" key="1">
    <source>
        <dbReference type="EMBL" id="RNA24408.1"/>
    </source>
</evidence>
<dbReference type="AlphaFoldDB" id="A0A3M7RM68"/>
<protein>
    <submittedName>
        <fullName evidence="1">Uncharacterized protein</fullName>
    </submittedName>
</protein>
<accession>A0A3M7RM68</accession>
<reference evidence="1 2" key="1">
    <citation type="journal article" date="2018" name="Sci. Rep.">
        <title>Genomic signatures of local adaptation to the degree of environmental predictability in rotifers.</title>
        <authorList>
            <person name="Franch-Gras L."/>
            <person name="Hahn C."/>
            <person name="Garcia-Roger E.M."/>
            <person name="Carmona M.J."/>
            <person name="Serra M."/>
            <person name="Gomez A."/>
        </authorList>
    </citation>
    <scope>NUCLEOTIDE SEQUENCE [LARGE SCALE GENOMIC DNA]</scope>
    <source>
        <strain evidence="1">HYR1</strain>
    </source>
</reference>
<name>A0A3M7RM68_BRAPC</name>
<sequence length="61" mass="7142">MPIFSAQTHRIIKTRLYRPEFLRNNKGVVCDKGIHKRRDENINESIKKAGNLIRGDNCRGY</sequence>
<gene>
    <name evidence="1" type="ORF">BpHYR1_040191</name>
</gene>
<comment type="caution">
    <text evidence="1">The sequence shown here is derived from an EMBL/GenBank/DDBJ whole genome shotgun (WGS) entry which is preliminary data.</text>
</comment>
<proteinExistence type="predicted"/>
<organism evidence="1 2">
    <name type="scientific">Brachionus plicatilis</name>
    <name type="common">Marine rotifer</name>
    <name type="synonym">Brachionus muelleri</name>
    <dbReference type="NCBI Taxonomy" id="10195"/>
    <lineage>
        <taxon>Eukaryota</taxon>
        <taxon>Metazoa</taxon>
        <taxon>Spiralia</taxon>
        <taxon>Gnathifera</taxon>
        <taxon>Rotifera</taxon>
        <taxon>Eurotatoria</taxon>
        <taxon>Monogononta</taxon>
        <taxon>Pseudotrocha</taxon>
        <taxon>Ploima</taxon>
        <taxon>Brachionidae</taxon>
        <taxon>Brachionus</taxon>
    </lineage>
</organism>
<evidence type="ECO:0000313" key="2">
    <source>
        <dbReference type="Proteomes" id="UP000276133"/>
    </source>
</evidence>
<keyword evidence="2" id="KW-1185">Reference proteome</keyword>
<dbReference type="Proteomes" id="UP000276133">
    <property type="component" value="Unassembled WGS sequence"/>
</dbReference>
<dbReference type="EMBL" id="REGN01003126">
    <property type="protein sequence ID" value="RNA24408.1"/>
    <property type="molecule type" value="Genomic_DNA"/>
</dbReference>